<dbReference type="PROSITE" id="PS01187">
    <property type="entry name" value="EGF_CA"/>
    <property type="match status" value="2"/>
</dbReference>
<evidence type="ECO:0000256" key="2">
    <source>
        <dbReference type="ARBA" id="ARBA00022729"/>
    </source>
</evidence>
<feature type="region of interest" description="Disordered" evidence="6">
    <location>
        <begin position="239"/>
        <end position="264"/>
    </location>
</feature>
<dbReference type="FunFam" id="2.10.25.10:FF:000038">
    <property type="entry name" value="Fibrillin 2"/>
    <property type="match status" value="3"/>
</dbReference>
<dbReference type="GO" id="GO:0016301">
    <property type="term" value="F:kinase activity"/>
    <property type="evidence" value="ECO:0007669"/>
    <property type="project" value="UniProtKB-KW"/>
</dbReference>
<comment type="caution">
    <text evidence="5">Lacks conserved residue(s) required for the propagation of feature annotation.</text>
</comment>
<feature type="transmembrane region" description="Helical" evidence="7">
    <location>
        <begin position="166"/>
        <end position="191"/>
    </location>
</feature>
<feature type="compositionally biased region" description="Polar residues" evidence="6">
    <location>
        <begin position="239"/>
        <end position="251"/>
    </location>
</feature>
<name>A0A7D9M081_PARCT</name>
<sequence length="264" mass="27989">NECLSSPCHINANCTDNESSFDCQCNVGFSGNGFNCSNINECLTSLCHPNASCADTEGSFVCQCNSGYSGNGLNCSNIDECLSKPCHVNASCTDNGGSYDCQCNPGFSGDGISNCANINECLNVSCHVNADCLDTPGSYICRCKTGFKGNGTFCESDLSEQGVMDLTMVIGIPAITLILLLVIAGLVYLYCHRIKKRCCGPRLIPTQHGEHDVILEMEATRSLNENQPLSQQPTATATDDLQYNGAGTTPALNKDNDGSLSSLL</sequence>
<dbReference type="PROSITE" id="PS00010">
    <property type="entry name" value="ASX_HYDROXYL"/>
    <property type="match status" value="4"/>
</dbReference>
<evidence type="ECO:0000256" key="6">
    <source>
        <dbReference type="SAM" id="MobiDB-lite"/>
    </source>
</evidence>
<keyword evidence="8" id="KW-0808">Transferase</keyword>
<dbReference type="SUPFAM" id="SSF57196">
    <property type="entry name" value="EGF/Laminin"/>
    <property type="match status" value="1"/>
</dbReference>
<dbReference type="CDD" id="cd00054">
    <property type="entry name" value="EGF_CA"/>
    <property type="match status" value="4"/>
</dbReference>
<dbReference type="SUPFAM" id="SSF57184">
    <property type="entry name" value="Growth factor receptor domain"/>
    <property type="match status" value="1"/>
</dbReference>
<organism evidence="8 9">
    <name type="scientific">Paramuricea clavata</name>
    <name type="common">Red gorgonian</name>
    <name type="synonym">Violescent sea-whip</name>
    <dbReference type="NCBI Taxonomy" id="317549"/>
    <lineage>
        <taxon>Eukaryota</taxon>
        <taxon>Metazoa</taxon>
        <taxon>Cnidaria</taxon>
        <taxon>Anthozoa</taxon>
        <taxon>Octocorallia</taxon>
        <taxon>Malacalcyonacea</taxon>
        <taxon>Plexauridae</taxon>
        <taxon>Paramuricea</taxon>
    </lineage>
</organism>
<dbReference type="AlphaFoldDB" id="A0A7D9M081"/>
<proteinExistence type="predicted"/>
<keyword evidence="9" id="KW-1185">Reference proteome</keyword>
<dbReference type="InterPro" id="IPR024731">
    <property type="entry name" value="NELL2-like_EGF"/>
</dbReference>
<dbReference type="Gene3D" id="2.10.25.10">
    <property type="entry name" value="Laminin"/>
    <property type="match status" value="4"/>
</dbReference>
<keyword evidence="7" id="KW-1133">Transmembrane helix</keyword>
<dbReference type="OrthoDB" id="283575at2759"/>
<gene>
    <name evidence="8" type="ORF">PACLA_8A032408</name>
</gene>
<evidence type="ECO:0000313" key="9">
    <source>
        <dbReference type="Proteomes" id="UP001152795"/>
    </source>
</evidence>
<evidence type="ECO:0000256" key="3">
    <source>
        <dbReference type="ARBA" id="ARBA00022737"/>
    </source>
</evidence>
<evidence type="ECO:0000313" key="8">
    <source>
        <dbReference type="EMBL" id="CAB4042758.1"/>
    </source>
</evidence>
<dbReference type="InterPro" id="IPR000152">
    <property type="entry name" value="EGF-type_Asp/Asn_hydroxyl_site"/>
</dbReference>
<dbReference type="InterPro" id="IPR018097">
    <property type="entry name" value="EGF_Ca-bd_CS"/>
</dbReference>
<evidence type="ECO:0000256" key="4">
    <source>
        <dbReference type="ARBA" id="ARBA00023157"/>
    </source>
</evidence>
<comment type="caution">
    <text evidence="8">The sequence shown here is derived from an EMBL/GenBank/DDBJ whole genome shotgun (WGS) entry which is preliminary data.</text>
</comment>
<protein>
    <submittedName>
        <fullName evidence="8">Kinase C-binding NELL1-like, partial</fullName>
    </submittedName>
</protein>
<keyword evidence="3" id="KW-0677">Repeat</keyword>
<dbReference type="Pfam" id="PF12947">
    <property type="entry name" value="EGF_3"/>
    <property type="match status" value="4"/>
</dbReference>
<dbReference type="InterPro" id="IPR009030">
    <property type="entry name" value="Growth_fac_rcpt_cys_sf"/>
</dbReference>
<dbReference type="Proteomes" id="UP001152795">
    <property type="component" value="Unassembled WGS sequence"/>
</dbReference>
<keyword evidence="4" id="KW-1015">Disulfide bond</keyword>
<dbReference type="InterPro" id="IPR001881">
    <property type="entry name" value="EGF-like_Ca-bd_dom"/>
</dbReference>
<evidence type="ECO:0000256" key="1">
    <source>
        <dbReference type="ARBA" id="ARBA00022536"/>
    </source>
</evidence>
<reference evidence="8" key="1">
    <citation type="submission" date="2020-04" db="EMBL/GenBank/DDBJ databases">
        <authorList>
            <person name="Alioto T."/>
            <person name="Alioto T."/>
            <person name="Gomez Garrido J."/>
        </authorList>
    </citation>
    <scope>NUCLEOTIDE SEQUENCE</scope>
    <source>
        <strain evidence="8">A484AB</strain>
    </source>
</reference>
<dbReference type="PROSITE" id="PS01186">
    <property type="entry name" value="EGF_2"/>
    <property type="match status" value="4"/>
</dbReference>
<keyword evidence="8" id="KW-0418">Kinase</keyword>
<keyword evidence="2" id="KW-0732">Signal</keyword>
<dbReference type="SMART" id="SM00179">
    <property type="entry name" value="EGF_CA"/>
    <property type="match status" value="4"/>
</dbReference>
<evidence type="ECO:0000256" key="7">
    <source>
        <dbReference type="SAM" id="Phobius"/>
    </source>
</evidence>
<dbReference type="EMBL" id="CACRXK020030750">
    <property type="protein sequence ID" value="CAB4042758.1"/>
    <property type="molecule type" value="Genomic_DNA"/>
</dbReference>
<dbReference type="GO" id="GO:0005509">
    <property type="term" value="F:calcium ion binding"/>
    <property type="evidence" value="ECO:0007669"/>
    <property type="project" value="InterPro"/>
</dbReference>
<dbReference type="PANTHER" id="PTHR24039">
    <property type="entry name" value="FIBRILLIN-RELATED"/>
    <property type="match status" value="1"/>
</dbReference>
<keyword evidence="7" id="KW-0472">Membrane</keyword>
<evidence type="ECO:0000256" key="5">
    <source>
        <dbReference type="PROSITE-ProRule" id="PRU00076"/>
    </source>
</evidence>
<keyword evidence="1 5" id="KW-0245">EGF-like domain</keyword>
<keyword evidence="7" id="KW-0812">Transmembrane</keyword>
<accession>A0A7D9M081</accession>
<dbReference type="InterPro" id="IPR000742">
    <property type="entry name" value="EGF"/>
</dbReference>
<dbReference type="PROSITE" id="PS50026">
    <property type="entry name" value="EGF_3"/>
    <property type="match status" value="4"/>
</dbReference>
<dbReference type="SMART" id="SM00181">
    <property type="entry name" value="EGF"/>
    <property type="match status" value="4"/>
</dbReference>
<feature type="non-terminal residue" evidence="8">
    <location>
        <position position="264"/>
    </location>
</feature>
<dbReference type="PANTHER" id="PTHR24039:SF58">
    <property type="entry name" value="EGF-LIKE DOMAIN-CONTAINING PROTEIN"/>
    <property type="match status" value="1"/>
</dbReference>